<evidence type="ECO:0008006" key="4">
    <source>
        <dbReference type="Google" id="ProtNLM"/>
    </source>
</evidence>
<comment type="caution">
    <text evidence="2">The sequence shown here is derived from an EMBL/GenBank/DDBJ whole genome shotgun (WGS) entry which is preliminary data.</text>
</comment>
<dbReference type="Proteomes" id="UP000273405">
    <property type="component" value="Unassembled WGS sequence"/>
</dbReference>
<proteinExistence type="predicted"/>
<gene>
    <name evidence="2" type="ORF">D7X12_13720</name>
</gene>
<name>A0A3A8NM96_9BACT</name>
<evidence type="ECO:0000313" key="2">
    <source>
        <dbReference type="EMBL" id="RKH43291.1"/>
    </source>
</evidence>
<feature type="compositionally biased region" description="Low complexity" evidence="1">
    <location>
        <begin position="110"/>
        <end position="127"/>
    </location>
</feature>
<feature type="region of interest" description="Disordered" evidence="1">
    <location>
        <begin position="110"/>
        <end position="150"/>
    </location>
</feature>
<accession>A0A3A8NM96</accession>
<dbReference type="OrthoDB" id="5481919at2"/>
<keyword evidence="3" id="KW-1185">Reference proteome</keyword>
<dbReference type="AlphaFoldDB" id="A0A3A8NM96"/>
<feature type="compositionally biased region" description="Pro residues" evidence="1">
    <location>
        <begin position="128"/>
        <end position="139"/>
    </location>
</feature>
<reference evidence="3" key="1">
    <citation type="submission" date="2018-09" db="EMBL/GenBank/DDBJ databases">
        <authorList>
            <person name="Livingstone P.G."/>
            <person name="Whitworth D.E."/>
        </authorList>
    </citation>
    <scope>NUCLEOTIDE SEQUENCE [LARGE SCALE GENOMIC DNA]</scope>
    <source>
        <strain evidence="3">CA040B</strain>
    </source>
</reference>
<evidence type="ECO:0000313" key="3">
    <source>
        <dbReference type="Proteomes" id="UP000273405"/>
    </source>
</evidence>
<evidence type="ECO:0000256" key="1">
    <source>
        <dbReference type="SAM" id="MobiDB-lite"/>
    </source>
</evidence>
<sequence>MIARSPPTESPTAAPEALRFAPRVHEQLLSGCESCHGPEGFAGSSRYVASTDPGQHLRSVSPLVVPGSAATSVLYQRAKGEAHAGGAVWEPGSAELELLGQWINAGAQGPVPEATPVASAPVPSSPAANPPAQPSPAPNPHGANPHGANPHAGISLGTYPVFGSLSLNGRFDLNYERRNYNDHPFQSEGVNALRSYHQFLFLTRQSATDPVTLTLEMLSLQFWEVGVRVSPEAWPVKVFAKGGKVLVPFGGDPLFHHSYGGLAGFDQKVLPVVFAREGLTVNVQRRQGPLTLSGDAYLIAGYQLRTADAVLNLQSDFAPLDETRLGIGARLGASWGPVSVWYSPYFNSLGFGRRLFLQALDVAVWRPRGVPVLERFSLGAGLLRADVSGGEAEGYGGPGADYYHFASYLQLRFHPRDWLYLQYRQGLRTFGNRRGLILDSTDLTRDDGSTHNVGAVARWRGLSAGLFHYWNLEKADEVPDDFTRLVVALEF</sequence>
<organism evidence="2 3">
    <name type="scientific">Corallococcus sicarius</name>
    <dbReference type="NCBI Taxonomy" id="2316726"/>
    <lineage>
        <taxon>Bacteria</taxon>
        <taxon>Pseudomonadati</taxon>
        <taxon>Myxococcota</taxon>
        <taxon>Myxococcia</taxon>
        <taxon>Myxococcales</taxon>
        <taxon>Cystobacterineae</taxon>
        <taxon>Myxococcaceae</taxon>
        <taxon>Corallococcus</taxon>
    </lineage>
</organism>
<dbReference type="EMBL" id="RAWG01000069">
    <property type="protein sequence ID" value="RKH43291.1"/>
    <property type="molecule type" value="Genomic_DNA"/>
</dbReference>
<protein>
    <recommendedName>
        <fullName evidence="4">Cytochrome c domain-containing protein</fullName>
    </recommendedName>
</protein>